<evidence type="ECO:0000256" key="1">
    <source>
        <dbReference type="SAM" id="SignalP"/>
    </source>
</evidence>
<dbReference type="InterPro" id="IPR009683">
    <property type="entry name" value="Extensin-like_C"/>
</dbReference>
<evidence type="ECO:0000313" key="4">
    <source>
        <dbReference type="Proteomes" id="UP001138540"/>
    </source>
</evidence>
<dbReference type="EMBL" id="JACHKA010000001">
    <property type="protein sequence ID" value="MBB5984111.1"/>
    <property type="molecule type" value="Genomic_DNA"/>
</dbReference>
<keyword evidence="1" id="KW-0732">Signal</keyword>
<evidence type="ECO:0000313" key="3">
    <source>
        <dbReference type="EMBL" id="MBB5984111.1"/>
    </source>
</evidence>
<dbReference type="RefSeq" id="WP_260394580.1">
    <property type="nucleotide sequence ID" value="NZ_JACHKA010000001.1"/>
</dbReference>
<dbReference type="Pfam" id="PF06904">
    <property type="entry name" value="Extensin-like_C"/>
    <property type="match status" value="1"/>
</dbReference>
<proteinExistence type="predicted"/>
<accession>A0ABR6NAM2</accession>
<protein>
    <recommendedName>
        <fullName evidence="2">Extensin-like C-terminal domain-containing protein</fullName>
    </recommendedName>
</protein>
<feature type="signal peptide" evidence="1">
    <location>
        <begin position="1"/>
        <end position="21"/>
    </location>
</feature>
<evidence type="ECO:0000259" key="2">
    <source>
        <dbReference type="Pfam" id="PF06904"/>
    </source>
</evidence>
<feature type="domain" description="Extensin-like C-terminal" evidence="2">
    <location>
        <begin position="49"/>
        <end position="228"/>
    </location>
</feature>
<reference evidence="3 4" key="1">
    <citation type="submission" date="2020-08" db="EMBL/GenBank/DDBJ databases">
        <title>Exploring microbial biodiversity for novel pathways involved in the catabolism of aromatic compounds derived from lignin.</title>
        <authorList>
            <person name="Elkins J."/>
        </authorList>
    </citation>
    <scope>NUCLEOTIDE SEQUENCE [LARGE SCALE GENOMIC DNA]</scope>
    <source>
        <strain evidence="3 4">B1D3A</strain>
    </source>
</reference>
<organism evidence="3 4">
    <name type="scientific">Sphingobium lignivorans</name>
    <dbReference type="NCBI Taxonomy" id="2735886"/>
    <lineage>
        <taxon>Bacteria</taxon>
        <taxon>Pseudomonadati</taxon>
        <taxon>Pseudomonadota</taxon>
        <taxon>Alphaproteobacteria</taxon>
        <taxon>Sphingomonadales</taxon>
        <taxon>Sphingomonadaceae</taxon>
        <taxon>Sphingobium</taxon>
    </lineage>
</organism>
<feature type="chain" id="PRO_5047130036" description="Extensin-like C-terminal domain-containing protein" evidence="1">
    <location>
        <begin position="22"/>
        <end position="228"/>
    </location>
</feature>
<name>A0ABR6NAM2_9SPHN</name>
<dbReference type="Proteomes" id="UP001138540">
    <property type="component" value="Unassembled WGS sequence"/>
</dbReference>
<comment type="caution">
    <text evidence="3">The sequence shown here is derived from an EMBL/GenBank/DDBJ whole genome shotgun (WGS) entry which is preliminary data.</text>
</comment>
<keyword evidence="4" id="KW-1185">Reference proteome</keyword>
<gene>
    <name evidence="3" type="ORF">HNP60_000085</name>
</gene>
<sequence length="228" mass="24368">MTSLSVRLAALVAIASVAACADHSVVRQGRVTRPAAPPSAMPNSESFRMCAAKLDAAKVRYQPLPNQDRGGGCATIDTIKLMDIGTPTANLGPMTCPLAAHFAAWARYAVRPAARLYLGSEVVRIETFGTYACRDVRGTGGTIAGKRSEHAQANAVDVAAFVLADGRRISLVDDWRGDGPSAQFLRVLHQSACKRFRTVLGPDYNAAHRDHFHLDMANAGSSGRSFCR</sequence>
<dbReference type="PROSITE" id="PS51257">
    <property type="entry name" value="PROKAR_LIPOPROTEIN"/>
    <property type="match status" value="1"/>
</dbReference>